<protein>
    <submittedName>
        <fullName evidence="1">Uncharacterized protein</fullName>
    </submittedName>
</protein>
<accession>A0A0F3PGK3</accession>
<organism evidence="1 2">
    <name type="scientific">Rickettsia rhipicephali str. Ect</name>
    <dbReference type="NCBI Taxonomy" id="1359199"/>
    <lineage>
        <taxon>Bacteria</taxon>
        <taxon>Pseudomonadati</taxon>
        <taxon>Pseudomonadota</taxon>
        <taxon>Alphaproteobacteria</taxon>
        <taxon>Rickettsiales</taxon>
        <taxon>Rickettsiaceae</taxon>
        <taxon>Rickettsieae</taxon>
        <taxon>Rickettsia</taxon>
        <taxon>spotted fever group</taxon>
    </lineage>
</organism>
<comment type="caution">
    <text evidence="1">The sequence shown here is derived from an EMBL/GenBank/DDBJ whole genome shotgun (WGS) entry which is preliminary data.</text>
</comment>
<evidence type="ECO:0000313" key="1">
    <source>
        <dbReference type="EMBL" id="KJV78359.1"/>
    </source>
</evidence>
<reference evidence="1 2" key="1">
    <citation type="submission" date="2015-01" db="EMBL/GenBank/DDBJ databases">
        <title>Genome Sequencing of Rickettsiales.</title>
        <authorList>
            <person name="Daugherty S.C."/>
            <person name="Su Q."/>
            <person name="Abolude K."/>
            <person name="Beier-Sexton M."/>
            <person name="Carlyon J.A."/>
            <person name="Carter R."/>
            <person name="Day N.P."/>
            <person name="Dumler S.J."/>
            <person name="Dyachenko V."/>
            <person name="Godinez A."/>
            <person name="Kurtti T.J."/>
            <person name="Lichay M."/>
            <person name="Mullins K.E."/>
            <person name="Ott S."/>
            <person name="Pappas-Brown V."/>
            <person name="Paris D.H."/>
            <person name="Patel P."/>
            <person name="Richards A.L."/>
            <person name="Sadzewicz L."/>
            <person name="Sears K."/>
            <person name="Seidman D."/>
            <person name="Sengamalay N."/>
            <person name="Stenos J."/>
            <person name="Tallon L.J."/>
            <person name="Vincent G."/>
            <person name="Fraser C.M."/>
            <person name="Munderloh U."/>
            <person name="Dunning-Hotopp J.C."/>
        </authorList>
    </citation>
    <scope>NUCLEOTIDE SEQUENCE [LARGE SCALE GENOMIC DNA]</scope>
    <source>
        <strain evidence="1 2">Ect</strain>
    </source>
</reference>
<name>A0A0F3PGK3_RICRH</name>
<sequence length="41" mass="4806">MMLEISSLVFINFFESSLQGKIENFDEAISGVYYYFIRLSC</sequence>
<dbReference type="AlphaFoldDB" id="A0A0F3PGK3"/>
<evidence type="ECO:0000313" key="2">
    <source>
        <dbReference type="Proteomes" id="UP000033591"/>
    </source>
</evidence>
<proteinExistence type="predicted"/>
<gene>
    <name evidence="1" type="ORF">RMAECT_0963</name>
</gene>
<dbReference type="Proteomes" id="UP000033591">
    <property type="component" value="Unassembled WGS sequence"/>
</dbReference>
<dbReference type="EMBL" id="LAOC01000001">
    <property type="protein sequence ID" value="KJV78359.1"/>
    <property type="molecule type" value="Genomic_DNA"/>
</dbReference>